<evidence type="ECO:0000256" key="10">
    <source>
        <dbReference type="SAM" id="MobiDB-lite"/>
    </source>
</evidence>
<dbReference type="GO" id="GO:0006281">
    <property type="term" value="P:DNA repair"/>
    <property type="evidence" value="ECO:0007669"/>
    <property type="project" value="UniProtKB-KW"/>
</dbReference>
<evidence type="ECO:0000256" key="2">
    <source>
        <dbReference type="ARBA" id="ARBA00022723"/>
    </source>
</evidence>
<name>A0AAE1TXM6_9EUCA</name>
<organism evidence="12 13">
    <name type="scientific">Petrolisthes manimaculis</name>
    <dbReference type="NCBI Taxonomy" id="1843537"/>
    <lineage>
        <taxon>Eukaryota</taxon>
        <taxon>Metazoa</taxon>
        <taxon>Ecdysozoa</taxon>
        <taxon>Arthropoda</taxon>
        <taxon>Crustacea</taxon>
        <taxon>Multicrustacea</taxon>
        <taxon>Malacostraca</taxon>
        <taxon>Eumalacostraca</taxon>
        <taxon>Eucarida</taxon>
        <taxon>Decapoda</taxon>
        <taxon>Pleocyemata</taxon>
        <taxon>Anomura</taxon>
        <taxon>Galatheoidea</taxon>
        <taxon>Porcellanidae</taxon>
        <taxon>Petrolisthes</taxon>
    </lineage>
</organism>
<feature type="domain" description="C2H2-type" evidence="11">
    <location>
        <begin position="203"/>
        <end position="226"/>
    </location>
</feature>
<evidence type="ECO:0000259" key="11">
    <source>
        <dbReference type="PROSITE" id="PS50157"/>
    </source>
</evidence>
<feature type="compositionally biased region" description="Basic residues" evidence="10">
    <location>
        <begin position="134"/>
        <end position="143"/>
    </location>
</feature>
<keyword evidence="8" id="KW-0539">Nucleus</keyword>
<dbReference type="Pfam" id="PF00096">
    <property type="entry name" value="zf-C2H2"/>
    <property type="match status" value="3"/>
</dbReference>
<dbReference type="GO" id="GO:0005634">
    <property type="term" value="C:nucleus"/>
    <property type="evidence" value="ECO:0007669"/>
    <property type="project" value="UniProtKB-SubCell"/>
</dbReference>
<accession>A0AAE1TXM6</accession>
<dbReference type="GO" id="GO:0000978">
    <property type="term" value="F:RNA polymerase II cis-regulatory region sequence-specific DNA binding"/>
    <property type="evidence" value="ECO:0007669"/>
    <property type="project" value="TreeGrafter"/>
</dbReference>
<proteinExistence type="predicted"/>
<dbReference type="SMART" id="SM00734">
    <property type="entry name" value="ZnF_Rad18"/>
    <property type="match status" value="3"/>
</dbReference>
<keyword evidence="5 9" id="KW-0863">Zinc-finger</keyword>
<evidence type="ECO:0000256" key="8">
    <source>
        <dbReference type="ARBA" id="ARBA00023242"/>
    </source>
</evidence>
<evidence type="ECO:0000256" key="9">
    <source>
        <dbReference type="PROSITE-ProRule" id="PRU00042"/>
    </source>
</evidence>
<evidence type="ECO:0000313" key="12">
    <source>
        <dbReference type="EMBL" id="KAK4301652.1"/>
    </source>
</evidence>
<keyword evidence="4" id="KW-0227">DNA damage</keyword>
<reference evidence="12" key="1">
    <citation type="submission" date="2023-11" db="EMBL/GenBank/DDBJ databases">
        <title>Genome assemblies of two species of porcelain crab, Petrolisthes cinctipes and Petrolisthes manimaculis (Anomura: Porcellanidae).</title>
        <authorList>
            <person name="Angst P."/>
        </authorList>
    </citation>
    <scope>NUCLEOTIDE SEQUENCE</scope>
    <source>
        <strain evidence="12">PB745_02</strain>
        <tissue evidence="12">Gill</tissue>
    </source>
</reference>
<keyword evidence="3" id="KW-0677">Repeat</keyword>
<comment type="subcellular location">
    <subcellularLocation>
        <location evidence="1">Nucleus</location>
    </subcellularLocation>
</comment>
<evidence type="ECO:0000313" key="13">
    <source>
        <dbReference type="Proteomes" id="UP001292094"/>
    </source>
</evidence>
<sequence length="240" mass="24939">MKESTWAAALVYSGQVGGGGVGGGGGGRPVVCPVCGRTVSRSDHLKTHLRTHTGEKPYWQHAGRSGDACGTVVVGGGGGGGGSIGGVGGSSGGGGGGGLSVICPVCGKQISRRDNLRVHMRTHTGEKPYPCPHCPHRSKTGGNLRKHWQRADDRSSEDGSGTDIVGGVGSGGFGIVCPVCGKVISRRDNLKVHLRTHTGEKPYGCPHCPHRSNERGNLRKHMRSLHGVDLDPSYLLPQQY</sequence>
<dbReference type="FunFam" id="3.30.160.60:FF:000446">
    <property type="entry name" value="Zinc finger protein"/>
    <property type="match status" value="1"/>
</dbReference>
<dbReference type="GO" id="GO:0000981">
    <property type="term" value="F:DNA-binding transcription factor activity, RNA polymerase II-specific"/>
    <property type="evidence" value="ECO:0007669"/>
    <property type="project" value="TreeGrafter"/>
</dbReference>
<feature type="domain" description="C2H2-type" evidence="11">
    <location>
        <begin position="175"/>
        <end position="202"/>
    </location>
</feature>
<dbReference type="SMART" id="SM00355">
    <property type="entry name" value="ZnF_C2H2"/>
    <property type="match status" value="5"/>
</dbReference>
<feature type="region of interest" description="Disordered" evidence="10">
    <location>
        <begin position="123"/>
        <end position="143"/>
    </location>
</feature>
<evidence type="ECO:0000256" key="3">
    <source>
        <dbReference type="ARBA" id="ARBA00022737"/>
    </source>
</evidence>
<keyword evidence="7" id="KW-0234">DNA repair</keyword>
<evidence type="ECO:0000256" key="1">
    <source>
        <dbReference type="ARBA" id="ARBA00004123"/>
    </source>
</evidence>
<dbReference type="GO" id="GO:0008270">
    <property type="term" value="F:zinc ion binding"/>
    <property type="evidence" value="ECO:0007669"/>
    <property type="project" value="UniProtKB-KW"/>
</dbReference>
<dbReference type="PROSITE" id="PS50157">
    <property type="entry name" value="ZINC_FINGER_C2H2_2"/>
    <property type="match status" value="4"/>
</dbReference>
<dbReference type="PROSITE" id="PS00028">
    <property type="entry name" value="ZINC_FINGER_C2H2_1"/>
    <property type="match status" value="3"/>
</dbReference>
<evidence type="ECO:0000256" key="6">
    <source>
        <dbReference type="ARBA" id="ARBA00022833"/>
    </source>
</evidence>
<evidence type="ECO:0000256" key="4">
    <source>
        <dbReference type="ARBA" id="ARBA00022763"/>
    </source>
</evidence>
<dbReference type="FunFam" id="3.30.160.60:FF:001498">
    <property type="entry name" value="Zinc finger protein 404"/>
    <property type="match status" value="3"/>
</dbReference>
<dbReference type="AlphaFoldDB" id="A0AAE1TXM6"/>
<dbReference type="SUPFAM" id="SSF57667">
    <property type="entry name" value="beta-beta-alpha zinc fingers"/>
    <property type="match status" value="3"/>
</dbReference>
<evidence type="ECO:0000256" key="7">
    <source>
        <dbReference type="ARBA" id="ARBA00023204"/>
    </source>
</evidence>
<evidence type="ECO:0000256" key="5">
    <source>
        <dbReference type="ARBA" id="ARBA00022771"/>
    </source>
</evidence>
<dbReference type="InterPro" id="IPR006642">
    <property type="entry name" value="Rad18_UBZ4"/>
</dbReference>
<feature type="domain" description="C2H2-type" evidence="11">
    <location>
        <begin position="30"/>
        <end position="57"/>
    </location>
</feature>
<keyword evidence="2" id="KW-0479">Metal-binding</keyword>
<comment type="caution">
    <text evidence="12">The sequence shown here is derived from an EMBL/GenBank/DDBJ whole genome shotgun (WGS) entry which is preliminary data.</text>
</comment>
<dbReference type="InterPro" id="IPR036236">
    <property type="entry name" value="Znf_C2H2_sf"/>
</dbReference>
<keyword evidence="6" id="KW-0862">Zinc</keyword>
<gene>
    <name evidence="12" type="ORF">Pmani_026210</name>
</gene>
<dbReference type="InterPro" id="IPR013087">
    <property type="entry name" value="Znf_C2H2_type"/>
</dbReference>
<feature type="domain" description="C2H2-type" evidence="11">
    <location>
        <begin position="101"/>
        <end position="128"/>
    </location>
</feature>
<dbReference type="Proteomes" id="UP001292094">
    <property type="component" value="Unassembled WGS sequence"/>
</dbReference>
<dbReference type="Gene3D" id="3.30.160.60">
    <property type="entry name" value="Classic Zinc Finger"/>
    <property type="match status" value="5"/>
</dbReference>
<dbReference type="PANTHER" id="PTHR23226:SF416">
    <property type="entry name" value="FI01424P"/>
    <property type="match status" value="1"/>
</dbReference>
<dbReference type="PANTHER" id="PTHR23226">
    <property type="entry name" value="ZINC FINGER AND SCAN DOMAIN-CONTAINING"/>
    <property type="match status" value="1"/>
</dbReference>
<protein>
    <recommendedName>
        <fullName evidence="11">C2H2-type domain-containing protein</fullName>
    </recommendedName>
</protein>
<keyword evidence="13" id="KW-1185">Reference proteome</keyword>
<dbReference type="EMBL" id="JAWZYT010002851">
    <property type="protein sequence ID" value="KAK4301652.1"/>
    <property type="molecule type" value="Genomic_DNA"/>
</dbReference>